<dbReference type="GO" id="GO:0005886">
    <property type="term" value="C:plasma membrane"/>
    <property type="evidence" value="ECO:0007669"/>
    <property type="project" value="TreeGrafter"/>
</dbReference>
<feature type="transmembrane region" description="Helical" evidence="2">
    <location>
        <begin position="36"/>
        <end position="53"/>
    </location>
</feature>
<evidence type="ECO:0000256" key="1">
    <source>
        <dbReference type="SAM" id="MobiDB-lite"/>
    </source>
</evidence>
<feature type="transmembrane region" description="Helical" evidence="2">
    <location>
        <begin position="327"/>
        <end position="348"/>
    </location>
</feature>
<evidence type="ECO:0000313" key="4">
    <source>
        <dbReference type="Proteomes" id="UP000306196"/>
    </source>
</evidence>
<accession>A0A5R8KF81</accession>
<dbReference type="PIRSF" id="PIRSF026166">
    <property type="entry name" value="UCP026166"/>
    <property type="match status" value="1"/>
</dbReference>
<dbReference type="InterPro" id="IPR038770">
    <property type="entry name" value="Na+/solute_symporter_sf"/>
</dbReference>
<dbReference type="InterPro" id="IPR016833">
    <property type="entry name" value="Put_Na-Bile_cotransptr"/>
</dbReference>
<sequence length="357" mass="38602">MQSNTTPGAPPPSCASHPASTLKNPSPNSSWLRTNGFLIGLFIAVILAFIVPGPGSRHGILQPELLNNVGIALILFLQGLSLAVEKIKSGAANWRLHLIIQGYTFVIFPLVGLLFHFIVPMIWTTEPAAIKDGFLYLCVLPSTISTSVVLTAVARGNTAGALFNAALSNIAGVILTPVLVHLLMQRSGVAADTSTPFGPLLLKITLLTLLPFAVGMLIRPRIKGFVDANKAWVTRISNAVILFIVYTAFCDSVEQDIWHRYGPLLTVQTIAVVIALFTLISLLVHLSSRALKLNREDHIAAYFCSVKKTLAMGVPLAMLIFGDRADLSLILLPIMFYHPLQLFVNGLLANRWAKAGL</sequence>
<dbReference type="PANTHER" id="PTHR18640">
    <property type="entry name" value="SOLUTE CARRIER FAMILY 10 MEMBER 7"/>
    <property type="match status" value="1"/>
</dbReference>
<feature type="transmembrane region" description="Helical" evidence="2">
    <location>
        <begin position="161"/>
        <end position="180"/>
    </location>
</feature>
<dbReference type="Proteomes" id="UP000306196">
    <property type="component" value="Unassembled WGS sequence"/>
</dbReference>
<dbReference type="Pfam" id="PF13593">
    <property type="entry name" value="SBF_like"/>
    <property type="match status" value="1"/>
</dbReference>
<dbReference type="Gene3D" id="1.20.1530.20">
    <property type="match status" value="1"/>
</dbReference>
<gene>
    <name evidence="3" type="ORF">FEM03_11450</name>
</gene>
<feature type="transmembrane region" description="Helical" evidence="2">
    <location>
        <begin position="96"/>
        <end position="122"/>
    </location>
</feature>
<dbReference type="AlphaFoldDB" id="A0A5R8KF81"/>
<feature type="transmembrane region" description="Helical" evidence="2">
    <location>
        <begin position="200"/>
        <end position="219"/>
    </location>
</feature>
<evidence type="ECO:0000256" key="2">
    <source>
        <dbReference type="SAM" id="Phobius"/>
    </source>
</evidence>
<keyword evidence="2" id="KW-1133">Transmembrane helix</keyword>
<dbReference type="OrthoDB" id="9792271at2"/>
<organism evidence="3 4">
    <name type="scientific">Phragmitibacter flavus</name>
    <dbReference type="NCBI Taxonomy" id="2576071"/>
    <lineage>
        <taxon>Bacteria</taxon>
        <taxon>Pseudomonadati</taxon>
        <taxon>Verrucomicrobiota</taxon>
        <taxon>Verrucomicrobiia</taxon>
        <taxon>Verrucomicrobiales</taxon>
        <taxon>Verrucomicrobiaceae</taxon>
        <taxon>Phragmitibacter</taxon>
    </lineage>
</organism>
<proteinExistence type="predicted"/>
<keyword evidence="2" id="KW-0472">Membrane</keyword>
<feature type="transmembrane region" description="Helical" evidence="2">
    <location>
        <begin position="261"/>
        <end position="287"/>
    </location>
</feature>
<keyword evidence="4" id="KW-1185">Reference proteome</keyword>
<evidence type="ECO:0000313" key="3">
    <source>
        <dbReference type="EMBL" id="TLD70911.1"/>
    </source>
</evidence>
<feature type="transmembrane region" description="Helical" evidence="2">
    <location>
        <begin position="299"/>
        <end position="321"/>
    </location>
</feature>
<feature type="transmembrane region" description="Helical" evidence="2">
    <location>
        <begin position="231"/>
        <end position="249"/>
    </location>
</feature>
<dbReference type="PANTHER" id="PTHR18640:SF5">
    <property type="entry name" value="SODIUM_BILE ACID COTRANSPORTER 7"/>
    <property type="match status" value="1"/>
</dbReference>
<feature type="transmembrane region" description="Helical" evidence="2">
    <location>
        <begin position="134"/>
        <end position="154"/>
    </location>
</feature>
<name>A0A5R8KF81_9BACT</name>
<feature type="region of interest" description="Disordered" evidence="1">
    <location>
        <begin position="1"/>
        <end position="27"/>
    </location>
</feature>
<protein>
    <submittedName>
        <fullName evidence="3">Bile acid:sodium symporter</fullName>
    </submittedName>
</protein>
<feature type="transmembrane region" description="Helical" evidence="2">
    <location>
        <begin position="65"/>
        <end position="84"/>
    </location>
</feature>
<keyword evidence="2" id="KW-0812">Transmembrane</keyword>
<dbReference type="EMBL" id="VAUV01000007">
    <property type="protein sequence ID" value="TLD70911.1"/>
    <property type="molecule type" value="Genomic_DNA"/>
</dbReference>
<reference evidence="3 4" key="1">
    <citation type="submission" date="2019-05" db="EMBL/GenBank/DDBJ databases">
        <title>Verrucobacter flavum gen. nov., sp. nov. a new member of the family Verrucomicrobiaceae.</title>
        <authorList>
            <person name="Szuroczki S."/>
            <person name="Abbaszade G."/>
            <person name="Szabo A."/>
            <person name="Felfoldi T."/>
            <person name="Schumann P."/>
            <person name="Boka K."/>
            <person name="Keki Z."/>
            <person name="Toumi M."/>
            <person name="Toth E."/>
        </authorList>
    </citation>
    <scope>NUCLEOTIDE SEQUENCE [LARGE SCALE GENOMIC DNA]</scope>
    <source>
        <strain evidence="3 4">MG-N-17</strain>
    </source>
</reference>
<comment type="caution">
    <text evidence="3">The sequence shown here is derived from an EMBL/GenBank/DDBJ whole genome shotgun (WGS) entry which is preliminary data.</text>
</comment>